<proteinExistence type="predicted"/>
<dbReference type="Proteomes" id="UP000053370">
    <property type="component" value="Unassembled WGS sequence"/>
</dbReference>
<dbReference type="Pfam" id="PF01208">
    <property type="entry name" value="URO-D"/>
    <property type="match status" value="1"/>
</dbReference>
<evidence type="ECO:0000313" key="2">
    <source>
        <dbReference type="EMBL" id="GAP41234.1"/>
    </source>
</evidence>
<dbReference type="InterPro" id="IPR000257">
    <property type="entry name" value="Uroporphyrinogen_deCOase"/>
</dbReference>
<feature type="domain" description="Uroporphyrinogen decarboxylase (URO-D)" evidence="1">
    <location>
        <begin position="8"/>
        <end position="343"/>
    </location>
</feature>
<dbReference type="GO" id="GO:0006779">
    <property type="term" value="P:porphyrin-containing compound biosynthetic process"/>
    <property type="evidence" value="ECO:0007669"/>
    <property type="project" value="InterPro"/>
</dbReference>
<dbReference type="Gene3D" id="3.20.20.210">
    <property type="match status" value="1"/>
</dbReference>
<dbReference type="AlphaFoldDB" id="A0A0S7BTA4"/>
<dbReference type="EMBL" id="DF968181">
    <property type="protein sequence ID" value="GAP41234.1"/>
    <property type="molecule type" value="Genomic_DNA"/>
</dbReference>
<sequence>MDKHWELFKKAARGEKTDQVLLGLIVDSPWIPGYAGIDTLDYYLDENLWFDINMGLRDRFPEAVMIPGFWWEYGMAIEASAFGGHLLFHHDQPPSVEPFSTDLQFWATHIKKQNPETSGLMPLVLRQIERMDHRMEPYGLGQHIACSRGILTVTSWFMGVTTLMESLISDPDTITPILEKVTDTIIDWLDAQLKRMRDPDGVMVLDDLVGMISKRQYQKMVEPHFKRIWNHFEGKIRIYHNDTPCEHLYPVFKNAGFDVFNFSHKTEISETRRLIGENIVLLGNVAPRDLGVFGTPDQVYQAAWNCLKQAQDDGKLILSFGGGVSPATPAENIDAMCKAIKEWNFQH</sequence>
<gene>
    <name evidence="2" type="ORF">ATC1_131218</name>
</gene>
<organism evidence="2">
    <name type="scientific">Flexilinea flocculi</name>
    <dbReference type="NCBI Taxonomy" id="1678840"/>
    <lineage>
        <taxon>Bacteria</taxon>
        <taxon>Bacillati</taxon>
        <taxon>Chloroflexota</taxon>
        <taxon>Anaerolineae</taxon>
        <taxon>Anaerolineales</taxon>
        <taxon>Anaerolineaceae</taxon>
        <taxon>Flexilinea</taxon>
    </lineage>
</organism>
<dbReference type="RefSeq" id="WP_062282029.1">
    <property type="nucleotide sequence ID" value="NZ_DF968181.1"/>
</dbReference>
<name>A0A0S7BTA4_9CHLR</name>
<dbReference type="STRING" id="1678840.ATC1_131218"/>
<protein>
    <submittedName>
        <fullName evidence="2">Uroporphyrinogen-III decarboxylase</fullName>
    </submittedName>
</protein>
<dbReference type="InterPro" id="IPR038071">
    <property type="entry name" value="UROD/MetE-like_sf"/>
</dbReference>
<dbReference type="GO" id="GO:0004853">
    <property type="term" value="F:uroporphyrinogen decarboxylase activity"/>
    <property type="evidence" value="ECO:0007669"/>
    <property type="project" value="InterPro"/>
</dbReference>
<evidence type="ECO:0000259" key="1">
    <source>
        <dbReference type="Pfam" id="PF01208"/>
    </source>
</evidence>
<dbReference type="InterPro" id="IPR052024">
    <property type="entry name" value="Methanogen_methyltrans"/>
</dbReference>
<reference evidence="2" key="1">
    <citation type="journal article" date="2015" name="Genome Announc.">
        <title>Draft Genome Sequence of Anaerolineae Strain TC1, a Novel Isolate from a Methanogenic Wastewater Treatment System.</title>
        <authorList>
            <person name="Matsuura N."/>
            <person name="Tourlousse D.M."/>
            <person name="Sun L."/>
            <person name="Toyonaga M."/>
            <person name="Kuroda K."/>
            <person name="Ohashi A."/>
            <person name="Cruz R."/>
            <person name="Yamaguchi T."/>
            <person name="Sekiguchi Y."/>
        </authorList>
    </citation>
    <scope>NUCLEOTIDE SEQUENCE [LARGE SCALE GENOMIC DNA]</scope>
    <source>
        <strain evidence="2">TC1</strain>
    </source>
</reference>
<evidence type="ECO:0000313" key="3">
    <source>
        <dbReference type="Proteomes" id="UP000053370"/>
    </source>
</evidence>
<dbReference type="PANTHER" id="PTHR47099">
    <property type="entry name" value="METHYLCOBAMIDE:COM METHYLTRANSFERASE MTBA"/>
    <property type="match status" value="1"/>
</dbReference>
<dbReference type="SUPFAM" id="SSF51726">
    <property type="entry name" value="UROD/MetE-like"/>
    <property type="match status" value="1"/>
</dbReference>
<dbReference type="OrthoDB" id="9780425at2"/>
<accession>A0A0S7BTA4</accession>
<keyword evidence="3" id="KW-1185">Reference proteome</keyword>
<dbReference type="PANTHER" id="PTHR47099:SF1">
    <property type="entry name" value="METHYLCOBAMIDE:COM METHYLTRANSFERASE MTBA"/>
    <property type="match status" value="1"/>
</dbReference>